<reference evidence="1" key="1">
    <citation type="submission" date="2023-07" db="EMBL/GenBank/DDBJ databases">
        <authorList>
            <consortium name="CYATHOMIX"/>
        </authorList>
    </citation>
    <scope>NUCLEOTIDE SEQUENCE</scope>
    <source>
        <strain evidence="1">N/A</strain>
    </source>
</reference>
<sequence length="83" mass="9410">MDKSLVKRTDRLDGLYDAEKQFLIVEYEPSSSIKSIAALTLKKRQGPKSQAVNIGATMLKGFETMDKFEAIGKKETIRYKCCF</sequence>
<evidence type="ECO:0000313" key="1">
    <source>
        <dbReference type="EMBL" id="CAJ0589103.1"/>
    </source>
</evidence>
<accession>A0AA36GFI3</accession>
<comment type="caution">
    <text evidence="1">The sequence shown here is derived from an EMBL/GenBank/DDBJ whole genome shotgun (WGS) entry which is preliminary data.</text>
</comment>
<dbReference type="Proteomes" id="UP001176961">
    <property type="component" value="Unassembled WGS sequence"/>
</dbReference>
<organism evidence="1 2">
    <name type="scientific">Cylicocyclus nassatus</name>
    <name type="common">Nematode worm</name>
    <dbReference type="NCBI Taxonomy" id="53992"/>
    <lineage>
        <taxon>Eukaryota</taxon>
        <taxon>Metazoa</taxon>
        <taxon>Ecdysozoa</taxon>
        <taxon>Nematoda</taxon>
        <taxon>Chromadorea</taxon>
        <taxon>Rhabditida</taxon>
        <taxon>Rhabditina</taxon>
        <taxon>Rhabditomorpha</taxon>
        <taxon>Strongyloidea</taxon>
        <taxon>Strongylidae</taxon>
        <taxon>Cylicocyclus</taxon>
    </lineage>
</organism>
<proteinExistence type="predicted"/>
<name>A0AA36GFI3_CYLNA</name>
<evidence type="ECO:0000313" key="2">
    <source>
        <dbReference type="Proteomes" id="UP001176961"/>
    </source>
</evidence>
<dbReference type="AlphaFoldDB" id="A0AA36GFI3"/>
<gene>
    <name evidence="1" type="ORF">CYNAS_LOCUS1086</name>
</gene>
<keyword evidence="2" id="KW-1185">Reference proteome</keyword>
<dbReference type="EMBL" id="CATQJL010000001">
    <property type="protein sequence ID" value="CAJ0589103.1"/>
    <property type="molecule type" value="Genomic_DNA"/>
</dbReference>
<protein>
    <submittedName>
        <fullName evidence="1">Uncharacterized protein</fullName>
    </submittedName>
</protein>